<name>A6IP40_RAT</name>
<protein>
    <submittedName>
        <fullName evidence="1">RCG22273</fullName>
    </submittedName>
</protein>
<reference evidence="1 2" key="1">
    <citation type="submission" date="2005-09" db="EMBL/GenBank/DDBJ databases">
        <authorList>
            <person name="Mural R.J."/>
            <person name="Li P.W."/>
            <person name="Adams M.D."/>
            <person name="Amanatides P.G."/>
            <person name="Baden-Tillson H."/>
            <person name="Barnstead M."/>
            <person name="Chin S.H."/>
            <person name="Dew I."/>
            <person name="Evans C.A."/>
            <person name="Ferriera S."/>
            <person name="Flanigan M."/>
            <person name="Fosler C."/>
            <person name="Glodek A."/>
            <person name="Gu Z."/>
            <person name="Holt R.A."/>
            <person name="Jennings D."/>
            <person name="Kraft C.L."/>
            <person name="Lu F."/>
            <person name="Nguyen T."/>
            <person name="Nusskern D.R."/>
            <person name="Pfannkoch C.M."/>
            <person name="Sitter C."/>
            <person name="Sutton G.G."/>
            <person name="Venter J.C."/>
            <person name="Wang Z."/>
            <person name="Woodage T."/>
            <person name="Zheng X.H."/>
            <person name="Zhong F."/>
        </authorList>
    </citation>
    <scope>NUCLEOTIDE SEQUENCE [LARGE SCALE GENOMIC DNA]</scope>
    <source>
        <strain>BN</strain>
        <strain evidence="2">Sprague-Dawley</strain>
    </source>
</reference>
<dbReference type="AlphaFoldDB" id="A6IP40"/>
<evidence type="ECO:0000313" key="2">
    <source>
        <dbReference type="Proteomes" id="UP000234681"/>
    </source>
</evidence>
<gene>
    <name evidence="1" type="ORF">rCG_22273</name>
</gene>
<dbReference type="Proteomes" id="UP000234681">
    <property type="component" value="Chromosome 9"/>
</dbReference>
<evidence type="ECO:0000313" key="1">
    <source>
        <dbReference type="EMBL" id="EDL99020.1"/>
    </source>
</evidence>
<proteinExistence type="predicted"/>
<sequence>MTDLHYTLSFWYRLQRWAQLSLGTSFILPELTENLSKQQLDAFKERNLIVYSQQCNVSMSSRSRFG</sequence>
<dbReference type="EMBL" id="CH473965">
    <property type="protein sequence ID" value="EDL99020.1"/>
    <property type="molecule type" value="Genomic_DNA"/>
</dbReference>
<organism evidence="1 2">
    <name type="scientific">Rattus norvegicus</name>
    <name type="common">Rat</name>
    <dbReference type="NCBI Taxonomy" id="10116"/>
    <lineage>
        <taxon>Eukaryota</taxon>
        <taxon>Metazoa</taxon>
        <taxon>Chordata</taxon>
        <taxon>Craniata</taxon>
        <taxon>Vertebrata</taxon>
        <taxon>Euteleostomi</taxon>
        <taxon>Mammalia</taxon>
        <taxon>Eutheria</taxon>
        <taxon>Euarchontoglires</taxon>
        <taxon>Glires</taxon>
        <taxon>Rodentia</taxon>
        <taxon>Myomorpha</taxon>
        <taxon>Muroidea</taxon>
        <taxon>Muridae</taxon>
        <taxon>Murinae</taxon>
        <taxon>Rattus</taxon>
    </lineage>
</organism>
<accession>A6IP40</accession>